<dbReference type="VEuPathDB" id="TrichDB:TRFO_04297"/>
<name>A0A1J4KFT5_9EUKA</name>
<evidence type="ECO:0000256" key="1">
    <source>
        <dbReference type="ARBA" id="ARBA00006781"/>
    </source>
</evidence>
<dbReference type="EMBL" id="MLAK01000616">
    <property type="protein sequence ID" value="OHT10273.1"/>
    <property type="molecule type" value="Genomic_DNA"/>
</dbReference>
<sequence length="272" mass="31140">MVCTTINFEYQDFEKVERKSLKPKQMQDDYEEDGDFDQINANFCFNVPEPTDASGISQFVPKYLNCERIELGVIVANVKRVGTVIKVEAENPEDVSLFGFITVINLAYYQNRACIANFIQWLLSLNDATLSNLLTTQLDKVGFFLNERAYGVPPEIAPHLNRGIFEEVQWATEDLPTPEERNAYNLTHFLLVKKGVKGDEGIEFPLIEDDFYFKNADLVVEFQTDGEEGDLDELEYHRYVLVLSAQSIQNARNQLNEMFGIDESQYADEGNQ</sequence>
<dbReference type="PANTHER" id="PTHR13261">
    <property type="entry name" value="BRCA2 AND CDKN1A INTERACTING PROTEIN"/>
    <property type="match status" value="1"/>
</dbReference>
<reference evidence="2" key="1">
    <citation type="submission" date="2016-10" db="EMBL/GenBank/DDBJ databases">
        <authorList>
            <person name="Benchimol M."/>
            <person name="Almeida L.G."/>
            <person name="Vasconcelos A.T."/>
            <person name="Perreira-Neves A."/>
            <person name="Rosa I.A."/>
            <person name="Tasca T."/>
            <person name="Bogo M.R."/>
            <person name="de Souza W."/>
        </authorList>
    </citation>
    <scope>NUCLEOTIDE SEQUENCE [LARGE SCALE GENOMIC DNA]</scope>
    <source>
        <strain evidence="2">K</strain>
    </source>
</reference>
<dbReference type="RefSeq" id="XP_068363409.1">
    <property type="nucleotide sequence ID" value="XM_068491808.1"/>
</dbReference>
<dbReference type="PANTHER" id="PTHR13261:SF0">
    <property type="entry name" value="BRCA2 AND CDKN1A-INTERACTING PROTEIN"/>
    <property type="match status" value="1"/>
</dbReference>
<dbReference type="GO" id="GO:0005634">
    <property type="term" value="C:nucleus"/>
    <property type="evidence" value="ECO:0007669"/>
    <property type="project" value="TreeGrafter"/>
</dbReference>
<dbReference type="OrthoDB" id="27543at2759"/>
<organism evidence="2 3">
    <name type="scientific">Tritrichomonas foetus</name>
    <dbReference type="NCBI Taxonomy" id="1144522"/>
    <lineage>
        <taxon>Eukaryota</taxon>
        <taxon>Metamonada</taxon>
        <taxon>Parabasalia</taxon>
        <taxon>Tritrichomonadida</taxon>
        <taxon>Tritrichomonadidae</taxon>
        <taxon>Tritrichomonas</taxon>
    </lineage>
</organism>
<proteinExistence type="inferred from homology"/>
<dbReference type="AlphaFoldDB" id="A0A1J4KFT5"/>
<dbReference type="Proteomes" id="UP000179807">
    <property type="component" value="Unassembled WGS sequence"/>
</dbReference>
<evidence type="ECO:0000313" key="3">
    <source>
        <dbReference type="Proteomes" id="UP000179807"/>
    </source>
</evidence>
<accession>A0A1J4KFT5</accession>
<comment type="caution">
    <text evidence="2">The sequence shown here is derived from an EMBL/GenBank/DDBJ whole genome shotgun (WGS) entry which is preliminary data.</text>
</comment>
<dbReference type="GeneID" id="94826512"/>
<protein>
    <submittedName>
        <fullName evidence="2">P21 C-terminal-binding protein</fullName>
    </submittedName>
</protein>
<gene>
    <name evidence="2" type="ORF">TRFO_04297</name>
</gene>
<evidence type="ECO:0000313" key="2">
    <source>
        <dbReference type="EMBL" id="OHT10273.1"/>
    </source>
</evidence>
<dbReference type="Pfam" id="PF13862">
    <property type="entry name" value="BCCIP"/>
    <property type="match status" value="1"/>
</dbReference>
<keyword evidence="3" id="KW-1185">Reference proteome</keyword>
<dbReference type="InterPro" id="IPR025602">
    <property type="entry name" value="BCP1_family"/>
</dbReference>
<comment type="similarity">
    <text evidence="1">Belongs to the BCP1 family.</text>
</comment>